<keyword evidence="1" id="KW-1133">Transmembrane helix</keyword>
<sequence length="112" mass="12596">MAVIHFVHCVKDNWTACPAYSAPAQTVFLIFLIFEGLLFGIFTAIMFGTQIQAVCSDETAIESLKGEEATWKKGSGWLNMKSVFGHNFGWKWFSPFHSPTFSGKPMAYQYTV</sequence>
<keyword evidence="3" id="KW-1185">Reference proteome</keyword>
<comment type="caution">
    <text evidence="2">The sequence shown here is derived from an EMBL/GenBank/DDBJ whole genome shotgun (WGS) entry which is preliminary data.</text>
</comment>
<dbReference type="EMBL" id="VXIV02003191">
    <property type="protein sequence ID" value="KAF6020160.1"/>
    <property type="molecule type" value="Genomic_DNA"/>
</dbReference>
<proteinExistence type="predicted"/>
<dbReference type="OrthoDB" id="331948at2759"/>
<feature type="transmembrane region" description="Helical" evidence="1">
    <location>
        <begin position="28"/>
        <end position="47"/>
    </location>
</feature>
<dbReference type="AlphaFoldDB" id="A0A7J7J1X0"/>
<keyword evidence="1" id="KW-0812">Transmembrane</keyword>
<reference evidence="2" key="1">
    <citation type="submission" date="2020-06" db="EMBL/GenBank/DDBJ databases">
        <title>Draft genome of Bugula neritina, a colonial animal packing powerful symbionts and potential medicines.</title>
        <authorList>
            <person name="Rayko M."/>
        </authorList>
    </citation>
    <scope>NUCLEOTIDE SEQUENCE [LARGE SCALE GENOMIC DNA]</scope>
    <source>
        <strain evidence="2">Kwan_BN1</strain>
    </source>
</reference>
<evidence type="ECO:0000313" key="3">
    <source>
        <dbReference type="Proteomes" id="UP000593567"/>
    </source>
</evidence>
<evidence type="ECO:0000313" key="2">
    <source>
        <dbReference type="EMBL" id="KAF6020160.1"/>
    </source>
</evidence>
<name>A0A7J7J1X0_BUGNE</name>
<keyword evidence="1" id="KW-0472">Membrane</keyword>
<dbReference type="Proteomes" id="UP000593567">
    <property type="component" value="Unassembled WGS sequence"/>
</dbReference>
<gene>
    <name evidence="2" type="ORF">EB796_021533</name>
</gene>
<evidence type="ECO:0000256" key="1">
    <source>
        <dbReference type="SAM" id="Phobius"/>
    </source>
</evidence>
<protein>
    <submittedName>
        <fullName evidence="2">ZDHHC3</fullName>
    </submittedName>
</protein>
<organism evidence="2 3">
    <name type="scientific">Bugula neritina</name>
    <name type="common">Brown bryozoan</name>
    <name type="synonym">Sertularia neritina</name>
    <dbReference type="NCBI Taxonomy" id="10212"/>
    <lineage>
        <taxon>Eukaryota</taxon>
        <taxon>Metazoa</taxon>
        <taxon>Spiralia</taxon>
        <taxon>Lophotrochozoa</taxon>
        <taxon>Bryozoa</taxon>
        <taxon>Gymnolaemata</taxon>
        <taxon>Cheilostomatida</taxon>
        <taxon>Flustrina</taxon>
        <taxon>Buguloidea</taxon>
        <taxon>Bugulidae</taxon>
        <taxon>Bugula</taxon>
    </lineage>
</organism>
<accession>A0A7J7J1X0</accession>